<gene>
    <name evidence="1" type="ORF">MgSA37_03128</name>
</gene>
<dbReference type="AlphaFoldDB" id="A0A0X8X4I3"/>
<evidence type="ECO:0000313" key="2">
    <source>
        <dbReference type="Proteomes" id="UP000218263"/>
    </source>
</evidence>
<proteinExistence type="predicted"/>
<dbReference type="KEGG" id="mgot:MgSA37_03128"/>
<sequence>MKTTGKKLKTLKTRQVYGFKKELYSFWGNMETTTTVPTSTISHVMVNPAM</sequence>
<name>A0A0X8X4I3_9SPHI</name>
<organism evidence="1 2">
    <name type="scientific">Mucilaginibacter gotjawali</name>
    <dbReference type="NCBI Taxonomy" id="1550579"/>
    <lineage>
        <taxon>Bacteria</taxon>
        <taxon>Pseudomonadati</taxon>
        <taxon>Bacteroidota</taxon>
        <taxon>Sphingobacteriia</taxon>
        <taxon>Sphingobacteriales</taxon>
        <taxon>Sphingobacteriaceae</taxon>
        <taxon>Mucilaginibacter</taxon>
    </lineage>
</organism>
<dbReference type="RefSeq" id="WP_157750587.1">
    <property type="nucleotide sequence ID" value="NZ_AP017313.1"/>
</dbReference>
<dbReference type="Proteomes" id="UP000218263">
    <property type="component" value="Chromosome"/>
</dbReference>
<dbReference type="EMBL" id="AP017313">
    <property type="protein sequence ID" value="BAU54948.1"/>
    <property type="molecule type" value="Genomic_DNA"/>
</dbReference>
<accession>A0A0X8X4I3</accession>
<protein>
    <submittedName>
        <fullName evidence="1">Uncharacterized protein</fullName>
    </submittedName>
</protein>
<reference evidence="1 2" key="1">
    <citation type="submission" date="2015-12" db="EMBL/GenBank/DDBJ databases">
        <title>Genome sequence of Mucilaginibacter gotjawali.</title>
        <authorList>
            <person name="Lee J.S."/>
            <person name="Lee K.C."/>
            <person name="Kim K.K."/>
            <person name="Lee B.W."/>
        </authorList>
    </citation>
    <scope>NUCLEOTIDE SEQUENCE [LARGE SCALE GENOMIC DNA]</scope>
    <source>
        <strain evidence="1 2">SA3-7</strain>
    </source>
</reference>
<keyword evidence="2" id="KW-1185">Reference proteome</keyword>
<evidence type="ECO:0000313" key="1">
    <source>
        <dbReference type="EMBL" id="BAU54948.1"/>
    </source>
</evidence>